<protein>
    <recommendedName>
        <fullName evidence="3">F-box domain-containing protein</fullName>
    </recommendedName>
</protein>
<evidence type="ECO:0008006" key="3">
    <source>
        <dbReference type="Google" id="ProtNLM"/>
    </source>
</evidence>
<sequence length="154" mass="17376">FVASMTDHSQLSQSIGALTCAVGKDSPQGALTTLNLDCIYRIFSFLDRNTLDVMERVSSTMKELATHKQFDSIKRKKESLTITVHNYGHSLIVTPICKTNNHFLFDVLRDPGKPCVFFKSYTDIAPWVCYIIAVQGSEVQVREVQVVRKYSPDI</sequence>
<evidence type="ECO:0000313" key="1">
    <source>
        <dbReference type="EMBL" id="GMT11915.1"/>
    </source>
</evidence>
<reference evidence="1" key="1">
    <citation type="submission" date="2023-10" db="EMBL/GenBank/DDBJ databases">
        <title>Genome assembly of Pristionchus species.</title>
        <authorList>
            <person name="Yoshida K."/>
            <person name="Sommer R.J."/>
        </authorList>
    </citation>
    <scope>NUCLEOTIDE SEQUENCE</scope>
    <source>
        <strain evidence="1">RS5133</strain>
    </source>
</reference>
<dbReference type="Proteomes" id="UP001432322">
    <property type="component" value="Unassembled WGS sequence"/>
</dbReference>
<keyword evidence="2" id="KW-1185">Reference proteome</keyword>
<organism evidence="1 2">
    <name type="scientific">Pristionchus fissidentatus</name>
    <dbReference type="NCBI Taxonomy" id="1538716"/>
    <lineage>
        <taxon>Eukaryota</taxon>
        <taxon>Metazoa</taxon>
        <taxon>Ecdysozoa</taxon>
        <taxon>Nematoda</taxon>
        <taxon>Chromadorea</taxon>
        <taxon>Rhabditida</taxon>
        <taxon>Rhabditina</taxon>
        <taxon>Diplogasteromorpha</taxon>
        <taxon>Diplogasteroidea</taxon>
        <taxon>Neodiplogasteridae</taxon>
        <taxon>Pristionchus</taxon>
    </lineage>
</organism>
<dbReference type="EMBL" id="BTSY01000001">
    <property type="protein sequence ID" value="GMT11915.1"/>
    <property type="molecule type" value="Genomic_DNA"/>
</dbReference>
<comment type="caution">
    <text evidence="1">The sequence shown here is derived from an EMBL/GenBank/DDBJ whole genome shotgun (WGS) entry which is preliminary data.</text>
</comment>
<evidence type="ECO:0000313" key="2">
    <source>
        <dbReference type="Proteomes" id="UP001432322"/>
    </source>
</evidence>
<feature type="non-terminal residue" evidence="1">
    <location>
        <position position="1"/>
    </location>
</feature>
<feature type="non-terminal residue" evidence="1">
    <location>
        <position position="154"/>
    </location>
</feature>
<accession>A0AAV5UXA7</accession>
<gene>
    <name evidence="1" type="ORF">PFISCL1PPCAC_3212</name>
</gene>
<dbReference type="AlphaFoldDB" id="A0AAV5UXA7"/>
<proteinExistence type="predicted"/>
<name>A0AAV5UXA7_9BILA</name>